<feature type="domain" description="Alpha-N-acetylglucosaminidase tim-barrel" evidence="2">
    <location>
        <begin position="133"/>
        <end position="453"/>
    </location>
</feature>
<evidence type="ECO:0000259" key="3">
    <source>
        <dbReference type="Pfam" id="PF12971"/>
    </source>
</evidence>
<dbReference type="PANTHER" id="PTHR12872:SF1">
    <property type="entry name" value="ALPHA-N-ACETYLGLUCOSAMINIDASE"/>
    <property type="match status" value="1"/>
</dbReference>
<name>A0A6G4TX98_9ACTN</name>
<dbReference type="Gene3D" id="3.20.20.80">
    <property type="entry name" value="Glycosidases"/>
    <property type="match status" value="1"/>
</dbReference>
<dbReference type="Pfam" id="PF12972">
    <property type="entry name" value="NAGLU_C"/>
    <property type="match status" value="1"/>
</dbReference>
<comment type="caution">
    <text evidence="5">The sequence shown here is derived from an EMBL/GenBank/DDBJ whole genome shotgun (WGS) entry which is preliminary data.</text>
</comment>
<dbReference type="Pfam" id="PF05089">
    <property type="entry name" value="NAGLU"/>
    <property type="match status" value="1"/>
</dbReference>
<organism evidence="5 6">
    <name type="scientific">Streptomyces coryli</name>
    <dbReference type="NCBI Taxonomy" id="1128680"/>
    <lineage>
        <taxon>Bacteria</taxon>
        <taxon>Bacillati</taxon>
        <taxon>Actinomycetota</taxon>
        <taxon>Actinomycetes</taxon>
        <taxon>Kitasatosporales</taxon>
        <taxon>Streptomycetaceae</taxon>
        <taxon>Streptomyces</taxon>
    </lineage>
</organism>
<dbReference type="InterPro" id="IPR006311">
    <property type="entry name" value="TAT_signal"/>
</dbReference>
<dbReference type="PROSITE" id="PS51318">
    <property type="entry name" value="TAT"/>
    <property type="match status" value="1"/>
</dbReference>
<dbReference type="GO" id="GO:0016787">
    <property type="term" value="F:hydrolase activity"/>
    <property type="evidence" value="ECO:0007669"/>
    <property type="project" value="UniProtKB-KW"/>
</dbReference>
<feature type="domain" description="Alpha-N-acetylglucosaminidase N-terminal" evidence="3">
    <location>
        <begin position="40"/>
        <end position="119"/>
    </location>
</feature>
<dbReference type="Gene3D" id="3.30.379.10">
    <property type="entry name" value="Chitobiase/beta-hexosaminidase domain 2-like"/>
    <property type="match status" value="1"/>
</dbReference>
<dbReference type="InterPro" id="IPR024240">
    <property type="entry name" value="NAGLU_N"/>
</dbReference>
<protein>
    <submittedName>
        <fullName evidence="5">Alpha-N-acetylglucosaminidase</fullName>
    </submittedName>
</protein>
<feature type="domain" description="Alpha-N-acetylglucosaminidase C-terminal" evidence="4">
    <location>
        <begin position="462"/>
        <end position="725"/>
    </location>
</feature>
<evidence type="ECO:0000313" key="6">
    <source>
        <dbReference type="Proteomes" id="UP000481583"/>
    </source>
</evidence>
<dbReference type="AlphaFoldDB" id="A0A6G4TX98"/>
<dbReference type="GO" id="GO:0005975">
    <property type="term" value="P:carbohydrate metabolic process"/>
    <property type="evidence" value="ECO:0007669"/>
    <property type="project" value="UniProtKB-ARBA"/>
</dbReference>
<accession>A0A6G4TX98</accession>
<dbReference type="InterPro" id="IPR024732">
    <property type="entry name" value="NAGLU_C"/>
</dbReference>
<dbReference type="RefSeq" id="WP_165236241.1">
    <property type="nucleotide sequence ID" value="NZ_JAAKZV010000038.1"/>
</dbReference>
<proteinExistence type="predicted"/>
<dbReference type="InterPro" id="IPR007781">
    <property type="entry name" value="NAGLU"/>
</dbReference>
<dbReference type="InterPro" id="IPR029018">
    <property type="entry name" value="Hex-like_dom2"/>
</dbReference>
<evidence type="ECO:0000256" key="1">
    <source>
        <dbReference type="ARBA" id="ARBA00022801"/>
    </source>
</evidence>
<keyword evidence="1" id="KW-0378">Hydrolase</keyword>
<reference evidence="5 6" key="1">
    <citation type="submission" date="2020-02" db="EMBL/GenBank/DDBJ databases">
        <title>Whole-genome analyses of novel actinobacteria.</title>
        <authorList>
            <person name="Sahin N."/>
        </authorList>
    </citation>
    <scope>NUCLEOTIDE SEQUENCE [LARGE SCALE GENOMIC DNA]</scope>
    <source>
        <strain evidence="5 6">A7024</strain>
    </source>
</reference>
<dbReference type="InterPro" id="IPR024733">
    <property type="entry name" value="NAGLU_tim-barrel"/>
</dbReference>
<dbReference type="Pfam" id="PF12971">
    <property type="entry name" value="NAGLU_N"/>
    <property type="match status" value="1"/>
</dbReference>
<dbReference type="Proteomes" id="UP000481583">
    <property type="component" value="Unassembled WGS sequence"/>
</dbReference>
<evidence type="ECO:0000313" key="5">
    <source>
        <dbReference type="EMBL" id="NGN64605.1"/>
    </source>
</evidence>
<dbReference type="PANTHER" id="PTHR12872">
    <property type="entry name" value="ALPHA-N-ACETYLGLUCOSAMINIDASE"/>
    <property type="match status" value="1"/>
</dbReference>
<dbReference type="Gene3D" id="1.20.120.670">
    <property type="entry name" value="N-acetyl-b-d-glucoasminidase"/>
    <property type="match status" value="1"/>
</dbReference>
<sequence length="729" mass="80195">MSLRRRSFLARAGLVGGLAVFGSYGSARTAAAGGGGGADAARTAVERLLPRHHGQVELDIRPGDGGDSYAVGGAEGRIAITATTPATALAALGAYLKRVARANISWTGEQLGLPDRLPAPDAPLTGKAGVPHRFAYNDTNEGYTGAYRDWAAWERSLDVLALHGFNEVLVYIGAETVYYDTFRHFGYSDAEMRAWIPGPAHQPWWLLQNMSHFAGPVSRRLLEQRAALARRITDRIRELGMTPVFPGYFGTVPDGFADKNPGANVVPQGSWAGFRRPGWLDPRDLLFAEVAAAFYAHQDELLGATGLYKMDLLHEGGDPGDVPVGDAARGVETALRRAHPDAIWAILGWQTNPRKEILEAVDRDRMLIVDGLSDRYATVTDREADWMDTPYAFGSIWNFGGHTALGANTPDWAEVYPAWRDKKGSKLAGIAMMPEGADNNAAAMALLAELAWTPGRIDLDAWYRDYATARYGAEDAHAAKAWQILRETAYGMRRTDKWSEAPDGLFGARPSLDAKSAAAWSPQEDRYDTAAFARALPELLAVDASLRGSSAYRYDLMDVARQVVSNRSRELLPRIKSAYEAKDRARFDELTGTWLDLIVLLDKVVGTSEQHLLGRHLAEARAWGADAAEADLLEFDARSLLTTWGERSGSEEGLHDYANREWQGLLGDFYHGRWQRYFTELAAALAENRDPKPIDWYAHDDAWNRSHDSYPVRPRGDIEKLAAKVAALA</sequence>
<dbReference type="EMBL" id="JAAKZV010000038">
    <property type="protein sequence ID" value="NGN64605.1"/>
    <property type="molecule type" value="Genomic_DNA"/>
</dbReference>
<gene>
    <name evidence="5" type="ORF">G5C51_11915</name>
</gene>
<evidence type="ECO:0000259" key="4">
    <source>
        <dbReference type="Pfam" id="PF12972"/>
    </source>
</evidence>
<evidence type="ECO:0000259" key="2">
    <source>
        <dbReference type="Pfam" id="PF05089"/>
    </source>
</evidence>
<keyword evidence="6" id="KW-1185">Reference proteome</keyword>